<dbReference type="InterPro" id="IPR050545">
    <property type="entry name" value="Mycobact_MmpL"/>
</dbReference>
<reference evidence="10" key="1">
    <citation type="submission" date="2022-03" db="EMBL/GenBank/DDBJ databases">
        <title>Draft genome sequence of Aduncisulcus paluster, a free-living microaerophilic Fornicata.</title>
        <authorList>
            <person name="Yuyama I."/>
            <person name="Kume K."/>
            <person name="Tamura T."/>
            <person name="Inagaki Y."/>
            <person name="Hashimoto T."/>
        </authorList>
    </citation>
    <scope>NUCLEOTIDE SEQUENCE</scope>
    <source>
        <strain evidence="10">NY0171</strain>
    </source>
</reference>
<dbReference type="InterPro" id="IPR018247">
    <property type="entry name" value="EF_Hand_1_Ca_BS"/>
</dbReference>
<feature type="domain" description="EF-hand" evidence="9">
    <location>
        <begin position="6"/>
        <end position="41"/>
    </location>
</feature>
<comment type="subcellular location">
    <subcellularLocation>
        <location evidence="1">Cell membrane</location>
        <topology evidence="1">Multi-pass membrane protein</topology>
    </subcellularLocation>
</comment>
<accession>A0ABQ5K4L2</accession>
<proteinExistence type="inferred from homology"/>
<feature type="transmembrane region" description="Helical" evidence="8">
    <location>
        <begin position="466"/>
        <end position="494"/>
    </location>
</feature>
<evidence type="ECO:0000256" key="3">
    <source>
        <dbReference type="ARBA" id="ARBA00022475"/>
    </source>
</evidence>
<evidence type="ECO:0000256" key="1">
    <source>
        <dbReference type="ARBA" id="ARBA00004651"/>
    </source>
</evidence>
<evidence type="ECO:0000313" key="11">
    <source>
        <dbReference type="Proteomes" id="UP001057375"/>
    </source>
</evidence>
<feature type="transmembrane region" description="Helical" evidence="8">
    <location>
        <begin position="1120"/>
        <end position="1137"/>
    </location>
</feature>
<comment type="caution">
    <text evidence="10">The sequence shown here is derived from an EMBL/GenBank/DDBJ whole genome shotgun (WGS) entry which is preliminary data.</text>
</comment>
<comment type="similarity">
    <text evidence="2">Belongs to the resistance-nodulation-cell division (RND) (TC 2.A.6) family. MmpL subfamily.</text>
</comment>
<evidence type="ECO:0000256" key="2">
    <source>
        <dbReference type="ARBA" id="ARBA00010157"/>
    </source>
</evidence>
<feature type="transmembrane region" description="Helical" evidence="8">
    <location>
        <begin position="340"/>
        <end position="360"/>
    </location>
</feature>
<feature type="transmembrane region" description="Helical" evidence="8">
    <location>
        <begin position="1012"/>
        <end position="1038"/>
    </location>
</feature>
<gene>
    <name evidence="10" type="ORF">ADUPG1_013767</name>
</gene>
<dbReference type="CDD" id="cd00051">
    <property type="entry name" value="EFh"/>
    <property type="match status" value="1"/>
</dbReference>
<dbReference type="PROSITE" id="PS50222">
    <property type="entry name" value="EF_HAND_2"/>
    <property type="match status" value="1"/>
</dbReference>
<keyword evidence="4 8" id="KW-0812">Transmembrane</keyword>
<dbReference type="EMBL" id="BQXS01012733">
    <property type="protein sequence ID" value="GKT27322.1"/>
    <property type="molecule type" value="Genomic_DNA"/>
</dbReference>
<dbReference type="Gene3D" id="1.20.1640.10">
    <property type="entry name" value="Multidrug efflux transporter AcrB transmembrane domain"/>
    <property type="match status" value="2"/>
</dbReference>
<dbReference type="PROSITE" id="PS00018">
    <property type="entry name" value="EF_HAND_1"/>
    <property type="match status" value="1"/>
</dbReference>
<feature type="transmembrane region" description="Helical" evidence="8">
    <location>
        <begin position="1050"/>
        <end position="1073"/>
    </location>
</feature>
<dbReference type="SUPFAM" id="SSF47473">
    <property type="entry name" value="EF-hand"/>
    <property type="match status" value="1"/>
</dbReference>
<organism evidence="10 11">
    <name type="scientific">Aduncisulcus paluster</name>
    <dbReference type="NCBI Taxonomy" id="2918883"/>
    <lineage>
        <taxon>Eukaryota</taxon>
        <taxon>Metamonada</taxon>
        <taxon>Carpediemonas-like organisms</taxon>
        <taxon>Aduncisulcus</taxon>
    </lineage>
</organism>
<dbReference type="InterPro" id="IPR011992">
    <property type="entry name" value="EF-hand-dom_pair"/>
</dbReference>
<dbReference type="Pfam" id="PF03176">
    <property type="entry name" value="MMPL"/>
    <property type="match status" value="2"/>
</dbReference>
<evidence type="ECO:0000256" key="7">
    <source>
        <dbReference type="ARBA" id="ARBA00023136"/>
    </source>
</evidence>
<feature type="transmembrane region" description="Helical" evidence="8">
    <location>
        <begin position="395"/>
        <end position="418"/>
    </location>
</feature>
<feature type="transmembrane region" description="Helical" evidence="8">
    <location>
        <begin position="1094"/>
        <end position="1114"/>
    </location>
</feature>
<keyword evidence="5" id="KW-0106">Calcium</keyword>
<evidence type="ECO:0000259" key="9">
    <source>
        <dbReference type="PROSITE" id="PS50222"/>
    </source>
</evidence>
<keyword evidence="7 8" id="KW-0472">Membrane</keyword>
<feature type="transmembrane region" description="Helical" evidence="8">
    <location>
        <begin position="145"/>
        <end position="163"/>
    </location>
</feature>
<dbReference type="SMART" id="SM00054">
    <property type="entry name" value="EFh"/>
    <property type="match status" value="1"/>
</dbReference>
<feature type="transmembrane region" description="Helical" evidence="8">
    <location>
        <begin position="439"/>
        <end position="460"/>
    </location>
</feature>
<keyword evidence="3" id="KW-1003">Cell membrane</keyword>
<keyword evidence="11" id="KW-1185">Reference proteome</keyword>
<evidence type="ECO:0000313" key="10">
    <source>
        <dbReference type="EMBL" id="GKT27322.1"/>
    </source>
</evidence>
<sequence>MSSVEITETELRELFNLVDSDSGGTIDADEFRALLTQIGYPMSRSEVIDLVKSYSPSGEIDFSLFCDILVKTSCSDERLAEIKGAFRIIRERTVAHRLLGRGQMKRDVLLQQLVDYMEGDLSIEEAEQLLLLVNPDDRDIIDIDVIFWILFFIAGAIVMSPFMDRVKFTIAIPEGSYSEEALEDFATILGEGETFTTVFMVTGDSEHLSLSNTNVQSLLTNLFYVLGGYSASYPCPESLQDNTVVSYYSLAALAAANDYDLSILQAKTMPENSAGDQAYLTKITVPMPESGETQQCVDDLDAIVSTLTSSLDMTGLSYGFVGEYYGISEVEKTVKKDMELMDATSIPIALIILFLVLGSFKLMLIPLISFVASITFGIFWGWVITYASWDVSSLAPSITMSVGVAFSLDYALFLLSRFKTEVETGHSPRLAIKKTVQSSGHTVVVSGVAIAVCFASMLIYPADIAASLGACAAIVLVGVVLCNMTLVPVVMLLLKDFFAAKYLQRYRATADGADFHMYERVGKSLLGRVGYNSLAGKIPESTHKLLVAEAKREMDFEIDTLHSHQRILDALESSKKSGKVSVLQISPEIGTDSPKAQLSLSFGEMEKVAKVCKKQWSQTHKKYFVERFESLRSLYNKDTHEVDSSQYSKTCSNFVESFSRTAQKYDVELLNDASLMTTESAISHLTASHSSHNHTGMSLQASRSGFWGTILDIFSPKKVKSVDSELSSDQAEITELAVSAQKDSVWFRLSSWITESTSHSIITILLILLVSSPFFVALGWLETSSDMNQMFPSSGDFADNMDTLANIAGQGVLGPFEVLLSSKTTGGAIIDGWRADENTLTTQTFNALYTLKNGIIDIVNNAVEDESEQIDSSSVLSIQCPGTDIDVSTAGFYLSSARSAAVTDAYKVIYSTSNNATDAEVTDIVGTVMEVTLNGSPFSATAETILEDIREYLDDFNDSNTYNLTAIVYGGPSTSYDLAEEVNTYFPWQILIVAFILIVVVAVTFKSIMMPIVMVVTIGMTLAFIMGFITIIFVLGWFDFISTLEDVRSVFWIAPIFTISILAGLSMDYQTFISMRVFELRRAGYDYRSSITRAQYTTSPIISFAALIMAVAFFGLELSSLILLCIFGTTLAVAVLYDSHVIRGMFFPAVLNLLGERTYYPGKVPEGVKDSFVMEIEEEEELEKEEEEEKEVGTGMEALEVMEMESVRNETI</sequence>
<dbReference type="SUPFAM" id="SSF82866">
    <property type="entry name" value="Multidrug efflux transporter AcrB transmembrane domain"/>
    <property type="match status" value="2"/>
</dbReference>
<feature type="transmembrane region" description="Helical" evidence="8">
    <location>
        <begin position="367"/>
        <end position="389"/>
    </location>
</feature>
<evidence type="ECO:0000256" key="8">
    <source>
        <dbReference type="SAM" id="Phobius"/>
    </source>
</evidence>
<keyword evidence="6 8" id="KW-1133">Transmembrane helix</keyword>
<dbReference type="Gene3D" id="1.10.238.10">
    <property type="entry name" value="EF-hand"/>
    <property type="match status" value="1"/>
</dbReference>
<feature type="transmembrane region" description="Helical" evidence="8">
    <location>
        <begin position="761"/>
        <end position="781"/>
    </location>
</feature>
<protein>
    <recommendedName>
        <fullName evidence="9">EF-hand domain-containing protein</fullName>
    </recommendedName>
</protein>
<dbReference type="PANTHER" id="PTHR33406:SF6">
    <property type="entry name" value="MEMBRANE PROTEIN YDGH-RELATED"/>
    <property type="match status" value="1"/>
</dbReference>
<evidence type="ECO:0000256" key="4">
    <source>
        <dbReference type="ARBA" id="ARBA00022692"/>
    </source>
</evidence>
<dbReference type="Proteomes" id="UP001057375">
    <property type="component" value="Unassembled WGS sequence"/>
</dbReference>
<name>A0ABQ5K4L2_9EUKA</name>
<dbReference type="InterPro" id="IPR004869">
    <property type="entry name" value="MMPL_dom"/>
</dbReference>
<evidence type="ECO:0000256" key="5">
    <source>
        <dbReference type="ARBA" id="ARBA00022837"/>
    </source>
</evidence>
<evidence type="ECO:0000256" key="6">
    <source>
        <dbReference type="ARBA" id="ARBA00022989"/>
    </source>
</evidence>
<dbReference type="InterPro" id="IPR002048">
    <property type="entry name" value="EF_hand_dom"/>
</dbReference>
<dbReference type="PANTHER" id="PTHR33406">
    <property type="entry name" value="MEMBRANE PROTEIN MJ1562-RELATED"/>
    <property type="match status" value="1"/>
</dbReference>
<feature type="transmembrane region" description="Helical" evidence="8">
    <location>
        <begin position="985"/>
        <end position="1005"/>
    </location>
</feature>